<proteinExistence type="predicted"/>
<evidence type="ECO:0000313" key="3">
    <source>
        <dbReference type="Proteomes" id="UP000190188"/>
    </source>
</evidence>
<dbReference type="AlphaFoldDB" id="A0A1T2X2F4"/>
<evidence type="ECO:0000256" key="1">
    <source>
        <dbReference type="SAM" id="MobiDB-lite"/>
    </source>
</evidence>
<protein>
    <submittedName>
        <fullName evidence="2">Uncharacterized protein</fullName>
    </submittedName>
</protein>
<reference evidence="2 3" key="1">
    <citation type="submission" date="2017-01" db="EMBL/GenBank/DDBJ databases">
        <title>Genome analysis of Paenibacillus selenitrireducens ES3-24.</title>
        <authorList>
            <person name="Xu D."/>
            <person name="Yao R."/>
            <person name="Zheng S."/>
        </authorList>
    </citation>
    <scope>NUCLEOTIDE SEQUENCE [LARGE SCALE GENOMIC DNA]</scope>
    <source>
        <strain evidence="2 3">ES3-24</strain>
    </source>
</reference>
<keyword evidence="3" id="KW-1185">Reference proteome</keyword>
<sequence length="95" mass="10563">MRLKQWMLFAWKEASSINIEPMSGKMGWYTGKLYPAGAGKRDAFYEIAPTCERLIPLSSGMRKALSQRSSCLARKEEGKSKMTSCEVSSYGGGRS</sequence>
<name>A0A1T2X2F4_9BACL</name>
<feature type="region of interest" description="Disordered" evidence="1">
    <location>
        <begin position="75"/>
        <end position="95"/>
    </location>
</feature>
<dbReference type="Proteomes" id="UP000190188">
    <property type="component" value="Unassembled WGS sequence"/>
</dbReference>
<comment type="caution">
    <text evidence="2">The sequence shown here is derived from an EMBL/GenBank/DDBJ whole genome shotgun (WGS) entry which is preliminary data.</text>
</comment>
<dbReference type="EMBL" id="MSZX01000012">
    <property type="protein sequence ID" value="OPA74017.1"/>
    <property type="molecule type" value="Genomic_DNA"/>
</dbReference>
<gene>
    <name evidence="2" type="ORF">BVG16_24980</name>
</gene>
<organism evidence="2 3">
    <name type="scientific">Paenibacillus selenitireducens</name>
    <dbReference type="NCBI Taxonomy" id="1324314"/>
    <lineage>
        <taxon>Bacteria</taxon>
        <taxon>Bacillati</taxon>
        <taxon>Bacillota</taxon>
        <taxon>Bacilli</taxon>
        <taxon>Bacillales</taxon>
        <taxon>Paenibacillaceae</taxon>
        <taxon>Paenibacillus</taxon>
    </lineage>
</organism>
<evidence type="ECO:0000313" key="2">
    <source>
        <dbReference type="EMBL" id="OPA74017.1"/>
    </source>
</evidence>
<accession>A0A1T2X2F4</accession>
<dbReference type="STRING" id="1324314.BVG16_24980"/>